<comment type="caution">
    <text evidence="1">The sequence shown here is derived from an EMBL/GenBank/DDBJ whole genome shotgun (WGS) entry which is preliminary data.</text>
</comment>
<dbReference type="AlphaFoldDB" id="A0A4Q1BW34"/>
<dbReference type="InParanoid" id="A0A4Q1BW34"/>
<keyword evidence="2" id="KW-1185">Reference proteome</keyword>
<dbReference type="OrthoDB" id="2563704at2759"/>
<accession>A0A4Q1BW34</accession>
<dbReference type="VEuPathDB" id="FungiDB:TREMEDRAFT_63520"/>
<protein>
    <recommendedName>
        <fullName evidence="3">F-box domain-containing protein</fullName>
    </recommendedName>
</protein>
<name>A0A4Q1BW34_TREME</name>
<organism evidence="1 2">
    <name type="scientific">Tremella mesenterica</name>
    <name type="common">Jelly fungus</name>
    <dbReference type="NCBI Taxonomy" id="5217"/>
    <lineage>
        <taxon>Eukaryota</taxon>
        <taxon>Fungi</taxon>
        <taxon>Dikarya</taxon>
        <taxon>Basidiomycota</taxon>
        <taxon>Agaricomycotina</taxon>
        <taxon>Tremellomycetes</taxon>
        <taxon>Tremellales</taxon>
        <taxon>Tremellaceae</taxon>
        <taxon>Tremella</taxon>
    </lineage>
</organism>
<dbReference type="Proteomes" id="UP000289152">
    <property type="component" value="Unassembled WGS sequence"/>
</dbReference>
<gene>
    <name evidence="1" type="ORF">M231_00328</name>
</gene>
<evidence type="ECO:0000313" key="2">
    <source>
        <dbReference type="Proteomes" id="UP000289152"/>
    </source>
</evidence>
<evidence type="ECO:0000313" key="1">
    <source>
        <dbReference type="EMBL" id="RXK42338.1"/>
    </source>
</evidence>
<proteinExistence type="predicted"/>
<dbReference type="InterPro" id="IPR036047">
    <property type="entry name" value="F-box-like_dom_sf"/>
</dbReference>
<reference evidence="1 2" key="1">
    <citation type="submission" date="2016-06" db="EMBL/GenBank/DDBJ databases">
        <title>Evolution of pathogenesis and genome organization in the Tremellales.</title>
        <authorList>
            <person name="Cuomo C."/>
            <person name="Litvintseva A."/>
            <person name="Heitman J."/>
            <person name="Chen Y."/>
            <person name="Sun S."/>
            <person name="Springer D."/>
            <person name="Dromer F."/>
            <person name="Young S."/>
            <person name="Zeng Q."/>
            <person name="Chapman S."/>
            <person name="Gujja S."/>
            <person name="Saif S."/>
            <person name="Birren B."/>
        </authorList>
    </citation>
    <scope>NUCLEOTIDE SEQUENCE [LARGE SCALE GENOMIC DNA]</scope>
    <source>
        <strain evidence="1 2">ATCC 28783</strain>
    </source>
</reference>
<sequence>MSFEPPVRRRRRIRPCQFGPGGCYLRPRFLEKFPPELLIQIALYLDKRTACALAVTCKAATVPAELAIYERISLTTTSCNRPCSLTIPGKLDKSSLPILRATFKGYPDSREDAANSVLTISQDVTEFLKEKTSRHSASKELVLDYDPLVPAHLRDLLETVKVTLTTLRFEAPLSFLPIILPNGFIPLSEVFESLSTPLYRLWTLNLVYEETWDVSLRAMLKKMPELRELRLTPMSPWCDGWCEWKPAGSPIIKGDWPKLGYLHKLEIEDMNVYFQDMVLALIQSADQLSYVKFTDIMKEWDLDQAGNILQLLGKKSSVKFLGIPYHLRPILGRAGLFQSVEMISEGDDGGDSDSDIFLKDVYIPPLPALKRLFRRVRPTETPFVLTQEDPLHSLQNHLESNGQMISDDLFDQIVHAPQLEMIQFVPTNDGEKIDYLHETIGEAERHGMEDEHPLWGYWGSDEAIEKNDRVILIRSYTDSTERELVHCRGYQASVKHMLDRLCLFGGISICRAFWTDFTSYKSHQVPYTLLRRVYSYSGMKTEWFRPGRGMKLSDESWNLLDKWEEAGFEWPPKEGLHGW</sequence>
<dbReference type="SUPFAM" id="SSF81383">
    <property type="entry name" value="F-box domain"/>
    <property type="match status" value="1"/>
</dbReference>
<evidence type="ECO:0008006" key="3">
    <source>
        <dbReference type="Google" id="ProtNLM"/>
    </source>
</evidence>
<dbReference type="EMBL" id="SDIL01000002">
    <property type="protein sequence ID" value="RXK42338.1"/>
    <property type="molecule type" value="Genomic_DNA"/>
</dbReference>